<protein>
    <recommendedName>
        <fullName evidence="3">non-reducing end alpha-L-arabinofuranosidase</fullName>
        <ecNumber evidence="3">3.2.1.55</ecNumber>
    </recommendedName>
</protein>
<dbReference type="InterPro" id="IPR010720">
    <property type="entry name" value="Alpha-L-AF_C"/>
</dbReference>
<feature type="signal peptide" evidence="7">
    <location>
        <begin position="1"/>
        <end position="23"/>
    </location>
</feature>
<reference evidence="9 10" key="1">
    <citation type="submission" date="2016-10" db="EMBL/GenBank/DDBJ databases">
        <authorList>
            <person name="de Groot N.N."/>
        </authorList>
    </citation>
    <scope>NUCLEOTIDE SEQUENCE [LARGE SCALE GENOMIC DNA]</scope>
    <source>
        <strain evidence="9 10">DSM 22489</strain>
    </source>
</reference>
<feature type="domain" description="Alpha-L-arabinofuranosidase C-terminal" evidence="8">
    <location>
        <begin position="452"/>
        <end position="632"/>
    </location>
</feature>
<dbReference type="InterPro" id="IPR013780">
    <property type="entry name" value="Glyco_hydro_b"/>
</dbReference>
<gene>
    <name evidence="9" type="ORF">SAMN05421819_3217</name>
</gene>
<dbReference type="Proteomes" id="UP000236728">
    <property type="component" value="Unassembled WGS sequence"/>
</dbReference>
<proteinExistence type="inferred from homology"/>
<evidence type="ECO:0000256" key="5">
    <source>
        <dbReference type="ARBA" id="ARBA00022801"/>
    </source>
</evidence>
<dbReference type="Gene3D" id="2.60.40.1180">
    <property type="entry name" value="Golgi alpha-mannosidase II"/>
    <property type="match status" value="1"/>
</dbReference>
<dbReference type="Gene3D" id="3.20.20.80">
    <property type="entry name" value="Glycosidases"/>
    <property type="match status" value="1"/>
</dbReference>
<dbReference type="InterPro" id="IPR055235">
    <property type="entry name" value="ASD1_cat"/>
</dbReference>
<feature type="chain" id="PRO_5009292913" description="non-reducing end alpha-L-arabinofuranosidase" evidence="7">
    <location>
        <begin position="24"/>
        <end position="641"/>
    </location>
</feature>
<dbReference type="Pfam" id="PF06964">
    <property type="entry name" value="Alpha-L-AF_C"/>
    <property type="match status" value="1"/>
</dbReference>
<organism evidence="9 10">
    <name type="scientific">Bryocella elongata</name>
    <dbReference type="NCBI Taxonomy" id="863522"/>
    <lineage>
        <taxon>Bacteria</taxon>
        <taxon>Pseudomonadati</taxon>
        <taxon>Acidobacteriota</taxon>
        <taxon>Terriglobia</taxon>
        <taxon>Terriglobales</taxon>
        <taxon>Acidobacteriaceae</taxon>
        <taxon>Bryocella</taxon>
    </lineage>
</organism>
<evidence type="ECO:0000313" key="9">
    <source>
        <dbReference type="EMBL" id="SEG49037.1"/>
    </source>
</evidence>
<evidence type="ECO:0000313" key="10">
    <source>
        <dbReference type="Proteomes" id="UP000236728"/>
    </source>
</evidence>
<accession>A0A1H6ALS5</accession>
<evidence type="ECO:0000256" key="7">
    <source>
        <dbReference type="SAM" id="SignalP"/>
    </source>
</evidence>
<dbReference type="RefSeq" id="WP_235011640.1">
    <property type="nucleotide sequence ID" value="NZ_FNVA01000005.1"/>
</dbReference>
<comment type="similarity">
    <text evidence="2">Belongs to the glycosyl hydrolase 51 family.</text>
</comment>
<evidence type="ECO:0000256" key="1">
    <source>
        <dbReference type="ARBA" id="ARBA00001462"/>
    </source>
</evidence>
<dbReference type="SUPFAM" id="SSF51011">
    <property type="entry name" value="Glycosyl hydrolase domain"/>
    <property type="match status" value="1"/>
</dbReference>
<dbReference type="EMBL" id="FNVA01000005">
    <property type="protein sequence ID" value="SEG49037.1"/>
    <property type="molecule type" value="Genomic_DNA"/>
</dbReference>
<dbReference type="InterPro" id="IPR008979">
    <property type="entry name" value="Galactose-bd-like_sf"/>
</dbReference>
<evidence type="ECO:0000256" key="6">
    <source>
        <dbReference type="ARBA" id="ARBA00023180"/>
    </source>
</evidence>
<evidence type="ECO:0000256" key="2">
    <source>
        <dbReference type="ARBA" id="ARBA00007186"/>
    </source>
</evidence>
<dbReference type="InterPro" id="IPR017853">
    <property type="entry name" value="GH"/>
</dbReference>
<evidence type="ECO:0000256" key="4">
    <source>
        <dbReference type="ARBA" id="ARBA00022729"/>
    </source>
</evidence>
<sequence>MTSKWLGVMCASVMMASPAAGFAQESHPDAAKLTIDVKDIVHPVSPMLYGLMTEEINHSYEGGLYAELISNRTFRGDWAGLQRWEIARHGNAEATLSIDKTTGPSAALNYSAKLVVASATESNVAGLGNPGWWGIGLKAHTEYKGSFYAKSESLSGPLTVKLIGNKSGLTMAETKVDLKGGDWKQYTYTLKTGSIAASAENHIEFTVSQPGTLWLQSVSLMPPTYANRENGNRIDLMEKMAAMKPTFIRLPGGNYLEGDKLQDWYDFKETIGPLVDRPGHQAPWSYWSTDGFGLLEFLEWCEDLKVEPVLAVYAGYSLKGEHVKAGKDLEPYVQAALDEVEYVTGDVSTKWGAERAKDGHPKPFPLHYIEVGNEDWLDHSGSYKERWPQFARALHTKYPQYKLIATEPVKATDKLEEPEVVDDHYYKHTADMLDFTKHYDDAPRTGPKIFVGEWATLAGSPTPNFGAALADSAWMTSMERNSDLIIMSAYAPLLVNVNPQGSQWGTNLIGFDAQTSFGSPSYYAQVMFAEHLGDGVPKSTITEAGPRFYYSATVDSKTSTLHLKFVNASDKEQPLEVELTGLTGLHVAKLTSLHGASYEATNTITEPSIVRPLLSSSQVQGSSWSHTVPALTIQTVDVVLK</sequence>
<dbReference type="GO" id="GO:0046373">
    <property type="term" value="P:L-arabinose metabolic process"/>
    <property type="evidence" value="ECO:0007669"/>
    <property type="project" value="InterPro"/>
</dbReference>
<evidence type="ECO:0000259" key="8">
    <source>
        <dbReference type="SMART" id="SM00813"/>
    </source>
</evidence>
<dbReference type="GO" id="GO:0046556">
    <property type="term" value="F:alpha-L-arabinofuranosidase activity"/>
    <property type="evidence" value="ECO:0007669"/>
    <property type="project" value="UniProtKB-EC"/>
</dbReference>
<evidence type="ECO:0000256" key="3">
    <source>
        <dbReference type="ARBA" id="ARBA00012670"/>
    </source>
</evidence>
<dbReference type="SUPFAM" id="SSF51445">
    <property type="entry name" value="(Trans)glycosidases"/>
    <property type="match status" value="1"/>
</dbReference>
<dbReference type="SMART" id="SM00813">
    <property type="entry name" value="Alpha-L-AF_C"/>
    <property type="match status" value="1"/>
</dbReference>
<comment type="catalytic activity">
    <reaction evidence="1">
        <text>Hydrolysis of terminal non-reducing alpha-L-arabinofuranoside residues in alpha-L-arabinosides.</text>
        <dbReference type="EC" id="3.2.1.55"/>
    </reaction>
</comment>
<keyword evidence="6" id="KW-0325">Glycoprotein</keyword>
<keyword evidence="5" id="KW-0378">Hydrolase</keyword>
<dbReference type="InterPro" id="IPR051563">
    <property type="entry name" value="Glycosyl_Hydrolase_51"/>
</dbReference>
<dbReference type="Gene3D" id="2.60.120.260">
    <property type="entry name" value="Galactose-binding domain-like"/>
    <property type="match status" value="1"/>
</dbReference>
<name>A0A1H6ALS5_9BACT</name>
<dbReference type="PANTHER" id="PTHR31776:SF0">
    <property type="entry name" value="ALPHA-L-ARABINOFURANOSIDASE 1"/>
    <property type="match status" value="1"/>
</dbReference>
<dbReference type="AlphaFoldDB" id="A0A1H6ALS5"/>
<keyword evidence="4 7" id="KW-0732">Signal</keyword>
<dbReference type="Pfam" id="PF22848">
    <property type="entry name" value="ASD1_dom"/>
    <property type="match status" value="1"/>
</dbReference>
<dbReference type="PANTHER" id="PTHR31776">
    <property type="entry name" value="ALPHA-L-ARABINOFURANOSIDASE 1"/>
    <property type="match status" value="1"/>
</dbReference>
<dbReference type="EC" id="3.2.1.55" evidence="3"/>
<keyword evidence="10" id="KW-1185">Reference proteome</keyword>
<dbReference type="SUPFAM" id="SSF49785">
    <property type="entry name" value="Galactose-binding domain-like"/>
    <property type="match status" value="1"/>
</dbReference>